<dbReference type="SUPFAM" id="SSF47459">
    <property type="entry name" value="HLH, helix-loop-helix DNA-binding domain"/>
    <property type="match status" value="1"/>
</dbReference>
<keyword evidence="4" id="KW-0804">Transcription</keyword>
<keyword evidence="2" id="KW-0805">Transcription regulation</keyword>
<accession>A0A8K0DX30</accession>
<organism evidence="8 9">
    <name type="scientific">Rhamnella rubrinervis</name>
    <dbReference type="NCBI Taxonomy" id="2594499"/>
    <lineage>
        <taxon>Eukaryota</taxon>
        <taxon>Viridiplantae</taxon>
        <taxon>Streptophyta</taxon>
        <taxon>Embryophyta</taxon>
        <taxon>Tracheophyta</taxon>
        <taxon>Spermatophyta</taxon>
        <taxon>Magnoliopsida</taxon>
        <taxon>eudicotyledons</taxon>
        <taxon>Gunneridae</taxon>
        <taxon>Pentapetalae</taxon>
        <taxon>rosids</taxon>
        <taxon>fabids</taxon>
        <taxon>Rosales</taxon>
        <taxon>Rhamnaceae</taxon>
        <taxon>rhamnoid group</taxon>
        <taxon>Rhamneae</taxon>
        <taxon>Rhamnella</taxon>
    </lineage>
</organism>
<dbReference type="InterPro" id="IPR011598">
    <property type="entry name" value="bHLH_dom"/>
</dbReference>
<dbReference type="InterPro" id="IPR045843">
    <property type="entry name" value="IND-like"/>
</dbReference>
<reference evidence="8" key="1">
    <citation type="submission" date="2020-03" db="EMBL/GenBank/DDBJ databases">
        <title>A high-quality chromosome-level genome assembly of a woody plant with both climbing and erect habits, Rhamnella rubrinervis.</title>
        <authorList>
            <person name="Lu Z."/>
            <person name="Yang Y."/>
            <person name="Zhu X."/>
            <person name="Sun Y."/>
        </authorList>
    </citation>
    <scope>NUCLEOTIDE SEQUENCE</scope>
    <source>
        <strain evidence="8">BYM</strain>
        <tissue evidence="8">Leaf</tissue>
    </source>
</reference>
<name>A0A8K0DX30_9ROSA</name>
<dbReference type="GO" id="GO:0005634">
    <property type="term" value="C:nucleus"/>
    <property type="evidence" value="ECO:0007669"/>
    <property type="project" value="UniProtKB-SubCell"/>
</dbReference>
<feature type="region of interest" description="Disordered" evidence="6">
    <location>
        <begin position="166"/>
        <end position="190"/>
    </location>
</feature>
<dbReference type="Gene3D" id="4.10.280.10">
    <property type="entry name" value="Helix-loop-helix DNA-binding domain"/>
    <property type="match status" value="1"/>
</dbReference>
<feature type="compositionally biased region" description="Basic and acidic residues" evidence="6">
    <location>
        <begin position="177"/>
        <end position="188"/>
    </location>
</feature>
<proteinExistence type="predicted"/>
<dbReference type="AlphaFoldDB" id="A0A8K0DX30"/>
<dbReference type="SMART" id="SM00353">
    <property type="entry name" value="HLH"/>
    <property type="match status" value="1"/>
</dbReference>
<evidence type="ECO:0000256" key="5">
    <source>
        <dbReference type="ARBA" id="ARBA00023242"/>
    </source>
</evidence>
<feature type="domain" description="BHLH" evidence="7">
    <location>
        <begin position="180"/>
        <end position="229"/>
    </location>
</feature>
<dbReference type="GO" id="GO:0046983">
    <property type="term" value="F:protein dimerization activity"/>
    <property type="evidence" value="ECO:0007669"/>
    <property type="project" value="InterPro"/>
</dbReference>
<dbReference type="PROSITE" id="PS50888">
    <property type="entry name" value="BHLH"/>
    <property type="match status" value="1"/>
</dbReference>
<protein>
    <recommendedName>
        <fullName evidence="7">BHLH domain-containing protein</fullName>
    </recommendedName>
</protein>
<evidence type="ECO:0000256" key="4">
    <source>
        <dbReference type="ARBA" id="ARBA00023163"/>
    </source>
</evidence>
<dbReference type="GO" id="GO:0000978">
    <property type="term" value="F:RNA polymerase II cis-regulatory region sequence-specific DNA binding"/>
    <property type="evidence" value="ECO:0007669"/>
    <property type="project" value="TreeGrafter"/>
</dbReference>
<dbReference type="Pfam" id="PF00010">
    <property type="entry name" value="HLH"/>
    <property type="match status" value="1"/>
</dbReference>
<dbReference type="Proteomes" id="UP000796880">
    <property type="component" value="Unassembled WGS sequence"/>
</dbReference>
<gene>
    <name evidence="8" type="ORF">FNV43_RR23413</name>
</gene>
<dbReference type="InterPro" id="IPR036638">
    <property type="entry name" value="HLH_DNA-bd_sf"/>
</dbReference>
<evidence type="ECO:0000313" key="9">
    <source>
        <dbReference type="Proteomes" id="UP000796880"/>
    </source>
</evidence>
<keyword evidence="9" id="KW-1185">Reference proteome</keyword>
<evidence type="ECO:0000256" key="3">
    <source>
        <dbReference type="ARBA" id="ARBA00023125"/>
    </source>
</evidence>
<evidence type="ECO:0000256" key="2">
    <source>
        <dbReference type="ARBA" id="ARBA00023015"/>
    </source>
</evidence>
<evidence type="ECO:0000313" key="8">
    <source>
        <dbReference type="EMBL" id="KAF3436321.1"/>
    </source>
</evidence>
<dbReference type="PANTHER" id="PTHR16223">
    <property type="entry name" value="TRANSCRIPTION FACTOR BHLH83-RELATED"/>
    <property type="match status" value="1"/>
</dbReference>
<dbReference type="CDD" id="cd11393">
    <property type="entry name" value="bHLH_AtbHLH_like"/>
    <property type="match status" value="1"/>
</dbReference>
<evidence type="ECO:0000256" key="1">
    <source>
        <dbReference type="ARBA" id="ARBA00004123"/>
    </source>
</evidence>
<evidence type="ECO:0000259" key="7">
    <source>
        <dbReference type="PROSITE" id="PS50888"/>
    </source>
</evidence>
<keyword evidence="5" id="KW-0539">Nucleus</keyword>
<comment type="caution">
    <text evidence="8">The sequence shown here is derived from an EMBL/GenBank/DDBJ whole genome shotgun (WGS) entry which is preliminary data.</text>
</comment>
<comment type="subcellular location">
    <subcellularLocation>
        <location evidence="1">Nucleus</location>
    </subcellularLocation>
</comment>
<dbReference type="OrthoDB" id="1627850at2759"/>
<dbReference type="EMBL" id="VOIH02000010">
    <property type="protein sequence ID" value="KAF3436321.1"/>
    <property type="molecule type" value="Genomic_DNA"/>
</dbReference>
<evidence type="ECO:0000256" key="6">
    <source>
        <dbReference type="SAM" id="MobiDB-lite"/>
    </source>
</evidence>
<dbReference type="GO" id="GO:0000981">
    <property type="term" value="F:DNA-binding transcription factor activity, RNA polymerase II-specific"/>
    <property type="evidence" value="ECO:0007669"/>
    <property type="project" value="TreeGrafter"/>
</dbReference>
<dbReference type="InterPro" id="IPR045239">
    <property type="entry name" value="bHLH95_bHLH"/>
</dbReference>
<sequence>MQLMSLNFGGNVADNFPHVPGDDPNLHILTEAGSSRNQTDALNMPWWIQTPEAVHNYVKFLAEGSSFLPRSPSEDILESFHSPVTGTHDVRGDSLFQRDMLEDKLGKSYAPKSTDSSMDIDAWKVRVLGSHSEELENRFTSPQHQILAENHTSWTQISNMDVSKDVSLAPSSQSQQRRTESKQRALRTDRHRKLKIAERIDALQKLLPHSAEGSQASVLDDVIDHVKYLQLQIKDLCKRRVEGEPNTEPIIFREGYGHYFCHQKTMMMNEPLEEMMGKLLEENPLVAVQLLEMKGLCIMPIDLADGLT</sequence>
<dbReference type="PANTHER" id="PTHR16223:SF109">
    <property type="entry name" value="BHLH DOMAIN-CONTAINING PROTEIN"/>
    <property type="match status" value="1"/>
</dbReference>
<keyword evidence="3" id="KW-0238">DNA-binding</keyword>